<evidence type="ECO:0000256" key="3">
    <source>
        <dbReference type="ARBA" id="ARBA00022679"/>
    </source>
</evidence>
<dbReference type="EMBL" id="MW182771">
    <property type="protein sequence ID" value="QTE03394.1"/>
    <property type="molecule type" value="Genomic_DNA"/>
</dbReference>
<keyword evidence="2" id="KW-1048">Host nucleus</keyword>
<proteinExistence type="predicted"/>
<dbReference type="GO" id="GO:0000166">
    <property type="term" value="F:nucleotide binding"/>
    <property type="evidence" value="ECO:0007669"/>
    <property type="project" value="UniProtKB-KW"/>
</dbReference>
<keyword evidence="7" id="KW-0479">Metal-binding</keyword>
<evidence type="ECO:0000256" key="7">
    <source>
        <dbReference type="ARBA" id="ARBA00022723"/>
    </source>
</evidence>
<dbReference type="GO" id="GO:0016779">
    <property type="term" value="F:nucleotidyltransferase activity"/>
    <property type="evidence" value="ECO:0007669"/>
    <property type="project" value="UniProtKB-KW"/>
</dbReference>
<name>A0A8A4XCA5_9VIRU</name>
<dbReference type="GO" id="GO:0046872">
    <property type="term" value="F:metal ion binding"/>
    <property type="evidence" value="ECO:0007669"/>
    <property type="project" value="UniProtKB-KW"/>
</dbReference>
<evidence type="ECO:0000256" key="10">
    <source>
        <dbReference type="ARBA" id="ARBA00022801"/>
    </source>
</evidence>
<comment type="subcellular location">
    <subcellularLocation>
        <location evidence="1">Host nucleus</location>
    </subcellularLocation>
</comment>
<dbReference type="InterPro" id="IPR049912">
    <property type="entry name" value="CRESS_DNA_REP"/>
</dbReference>
<keyword evidence="3" id="KW-0808">Transferase</keyword>
<evidence type="ECO:0000256" key="8">
    <source>
        <dbReference type="ARBA" id="ARBA00022741"/>
    </source>
</evidence>
<reference evidence="14" key="1">
    <citation type="submission" date="2020-10" db="EMBL/GenBank/DDBJ databases">
        <title>CRESS DNA virus dark matter in the feces of wild birds.</title>
        <authorList>
            <person name="Yang S."/>
            <person name="Zhang W."/>
        </authorList>
    </citation>
    <scope>NUCLEOTIDE SEQUENCE</scope>
    <source>
        <strain evidence="14">Par76usv4</strain>
    </source>
</reference>
<evidence type="ECO:0000256" key="12">
    <source>
        <dbReference type="ARBA" id="ARBA00023125"/>
    </source>
</evidence>
<keyword evidence="12" id="KW-0238">DNA-binding</keyword>
<keyword evidence="11" id="KW-0190">Covalent protein-DNA linkage</keyword>
<keyword evidence="8" id="KW-0547">Nucleotide-binding</keyword>
<evidence type="ECO:0000256" key="2">
    <source>
        <dbReference type="ARBA" id="ARBA00022562"/>
    </source>
</evidence>
<dbReference type="GO" id="GO:0006260">
    <property type="term" value="P:DNA replication"/>
    <property type="evidence" value="ECO:0007669"/>
    <property type="project" value="UniProtKB-KW"/>
</dbReference>
<dbReference type="GO" id="GO:0016787">
    <property type="term" value="F:hydrolase activity"/>
    <property type="evidence" value="ECO:0007669"/>
    <property type="project" value="UniProtKB-KW"/>
</dbReference>
<evidence type="ECO:0000256" key="1">
    <source>
        <dbReference type="ARBA" id="ARBA00004147"/>
    </source>
</evidence>
<dbReference type="GO" id="GO:0003677">
    <property type="term" value="F:DNA binding"/>
    <property type="evidence" value="ECO:0007669"/>
    <property type="project" value="UniProtKB-KW"/>
</dbReference>
<sequence>MTRSVIIYTLVHFIRKKMSSQKVRNICFTLNNYTDEELTAIEAALSDETEVAYAVYGRETAPETGTPHLQGYVRFKKPKRFHAIKEYLNARIHLEVRRGTEGQAAKYCKKDGDYVEHGVISTPGKRSDIDALIHDIDSGERDMKKLRRAHPLVMAKYPKFASQMLHDTRDPLPLRAEHELRAWQRQLYDDLAKPVDDRKVIFIVDTVGNCGKSWFARYCEFKDPTGVFILKPSKKDDMAYMVPEDPPLRVVFMDCARSATEFLQYSFLEDLKDGRVSCPKYESFIKFLPPIHVVVLMNQEPDMTKLSEDRYDIRFISVDENDPPIPRRALPANAPGFNPGP</sequence>
<evidence type="ECO:0000313" key="14">
    <source>
        <dbReference type="EMBL" id="QTE03394.1"/>
    </source>
</evidence>
<protein>
    <submittedName>
        <fullName evidence="14">Replication-associated protein</fullName>
    </submittedName>
</protein>
<evidence type="ECO:0000256" key="9">
    <source>
        <dbReference type="ARBA" id="ARBA00022759"/>
    </source>
</evidence>
<evidence type="ECO:0000259" key="13">
    <source>
        <dbReference type="PROSITE" id="PS52020"/>
    </source>
</evidence>
<dbReference type="Gene3D" id="3.40.1310.20">
    <property type="match status" value="1"/>
</dbReference>
<dbReference type="GO" id="GO:0042025">
    <property type="term" value="C:host cell nucleus"/>
    <property type="evidence" value="ECO:0007669"/>
    <property type="project" value="UniProtKB-SubCell"/>
</dbReference>
<evidence type="ECO:0000256" key="6">
    <source>
        <dbReference type="ARBA" id="ARBA00022722"/>
    </source>
</evidence>
<keyword evidence="4" id="KW-0548">Nucleotidyltransferase</keyword>
<keyword evidence="6" id="KW-0540">Nuclease</keyword>
<organism evidence="14">
    <name type="scientific">Nandayus nenday CRESS-DNA-virus sp</name>
    <dbReference type="NCBI Taxonomy" id="2815047"/>
    <lineage>
        <taxon>Viruses</taxon>
        <taxon>Monodnaviria</taxon>
        <taxon>Shotokuvirae</taxon>
        <taxon>Cressdnaviricota</taxon>
    </lineage>
</organism>
<evidence type="ECO:0000256" key="4">
    <source>
        <dbReference type="ARBA" id="ARBA00022695"/>
    </source>
</evidence>
<evidence type="ECO:0000256" key="5">
    <source>
        <dbReference type="ARBA" id="ARBA00022705"/>
    </source>
</evidence>
<dbReference type="GO" id="GO:0004519">
    <property type="term" value="F:endonuclease activity"/>
    <property type="evidence" value="ECO:0007669"/>
    <property type="project" value="UniProtKB-KW"/>
</dbReference>
<accession>A0A8A4XCA5</accession>
<keyword evidence="5" id="KW-0235">DNA replication</keyword>
<keyword evidence="9" id="KW-0255">Endonuclease</keyword>
<keyword evidence="10" id="KW-0378">Hydrolase</keyword>
<feature type="domain" description="CRESS-DNA virus Rep endonuclease" evidence="13">
    <location>
        <begin position="20"/>
        <end position="120"/>
    </location>
</feature>
<dbReference type="Pfam" id="PF02407">
    <property type="entry name" value="Viral_Rep"/>
    <property type="match status" value="1"/>
</dbReference>
<evidence type="ECO:0000256" key="11">
    <source>
        <dbReference type="ARBA" id="ARBA00023124"/>
    </source>
</evidence>
<dbReference type="PROSITE" id="PS52020">
    <property type="entry name" value="CRESS_DNA_REP"/>
    <property type="match status" value="1"/>
</dbReference>